<accession>A0ACC3CW63</accession>
<protein>
    <submittedName>
        <fullName evidence="1">Uncharacterized protein</fullName>
    </submittedName>
</protein>
<dbReference type="EMBL" id="JAWDJW010010642">
    <property type="protein sequence ID" value="KAK3045472.1"/>
    <property type="molecule type" value="Genomic_DNA"/>
</dbReference>
<feature type="non-terminal residue" evidence="1">
    <location>
        <position position="111"/>
    </location>
</feature>
<comment type="caution">
    <text evidence="1">The sequence shown here is derived from an EMBL/GenBank/DDBJ whole genome shotgun (WGS) entry which is preliminary data.</text>
</comment>
<reference evidence="1" key="1">
    <citation type="submission" date="2024-09" db="EMBL/GenBank/DDBJ databases">
        <title>Black Yeasts Isolated from many extreme environments.</title>
        <authorList>
            <person name="Coleine C."/>
            <person name="Stajich J.E."/>
            <person name="Selbmann L."/>
        </authorList>
    </citation>
    <scope>NUCLEOTIDE SEQUENCE</scope>
    <source>
        <strain evidence="1">CCFEE 5737</strain>
    </source>
</reference>
<keyword evidence="2" id="KW-1185">Reference proteome</keyword>
<dbReference type="Proteomes" id="UP001186974">
    <property type="component" value="Unassembled WGS sequence"/>
</dbReference>
<gene>
    <name evidence="1" type="ORF">LTS18_013782</name>
</gene>
<evidence type="ECO:0000313" key="2">
    <source>
        <dbReference type="Proteomes" id="UP001186974"/>
    </source>
</evidence>
<name>A0ACC3CW63_9PEZI</name>
<evidence type="ECO:0000313" key="1">
    <source>
        <dbReference type="EMBL" id="KAK3045472.1"/>
    </source>
</evidence>
<sequence length="111" mass="11945">MASASPTAQTIQQLNAARTLCLSDASYYLQIIPNVLPIIGSAAVLDLRRWGADFLAETFASPELSPENKQQLSLGVLSLFKGFLEIPGEDSGVIKSVVQAAASIYPLVFRY</sequence>
<proteinExistence type="predicted"/>
<organism evidence="1 2">
    <name type="scientific">Coniosporium uncinatum</name>
    <dbReference type="NCBI Taxonomy" id="93489"/>
    <lineage>
        <taxon>Eukaryota</taxon>
        <taxon>Fungi</taxon>
        <taxon>Dikarya</taxon>
        <taxon>Ascomycota</taxon>
        <taxon>Pezizomycotina</taxon>
        <taxon>Dothideomycetes</taxon>
        <taxon>Dothideomycetes incertae sedis</taxon>
        <taxon>Coniosporium</taxon>
    </lineage>
</organism>